<sequence length="497" mass="56016">MAKPKAKKAAEASETDNAQGPITELPRELLTQIISYISGKASDRPEGENRDIENVRLVCRGFKDCAWQALGERLQLTNFDLRSIKSMSNLKAISKSAELAPFVASLQCCVGYVSNLYPGIQPNLDWDDEFAFNEEDEFRYPEEYLDDELFGRLCCYRHHTRVWFDDAWDWTPCTEHSTDSLQSYASDASKGSIIAILAQTLKKFENLRAVKYNAFQMPVSFRKLHNDIVDSMAAEDMDILEESYEDDAAGVDILGVDILLRGLAAGDVALKTLSIPVPAMFCQTVATYTDSSVLQKVLKSVEDFNPRSFCDRQFSHHLNKTKELVLSASEAPNLRNLEWEGWHASAKHWSIKDWMTIKTSKSAGPPLHSLHLYGGGGDVFDDNFFAFLSSVGTTLKLLKILMPFAMHWDELISFLATSEDVSLDKLVVTCKWPFNRPEHMPRTDFRVPPKHLVSQAAQEVVLEPDVFKNFMETKWAPKTPASRPKGKAKKVAKGRSK</sequence>
<keyword evidence="3" id="KW-1185">Reference proteome</keyword>
<reference evidence="2" key="1">
    <citation type="journal article" date="2020" name="Stud. Mycol.">
        <title>101 Dothideomycetes genomes: a test case for predicting lifestyles and emergence of pathogens.</title>
        <authorList>
            <person name="Haridas S."/>
            <person name="Albert R."/>
            <person name="Binder M."/>
            <person name="Bloem J."/>
            <person name="Labutti K."/>
            <person name="Salamov A."/>
            <person name="Andreopoulos B."/>
            <person name="Baker S."/>
            <person name="Barry K."/>
            <person name="Bills G."/>
            <person name="Bluhm B."/>
            <person name="Cannon C."/>
            <person name="Castanera R."/>
            <person name="Culley D."/>
            <person name="Daum C."/>
            <person name="Ezra D."/>
            <person name="Gonzalez J."/>
            <person name="Henrissat B."/>
            <person name="Kuo A."/>
            <person name="Liang C."/>
            <person name="Lipzen A."/>
            <person name="Lutzoni F."/>
            <person name="Magnuson J."/>
            <person name="Mondo S."/>
            <person name="Nolan M."/>
            <person name="Ohm R."/>
            <person name="Pangilinan J."/>
            <person name="Park H.-J."/>
            <person name="Ramirez L."/>
            <person name="Alfaro M."/>
            <person name="Sun H."/>
            <person name="Tritt A."/>
            <person name="Yoshinaga Y."/>
            <person name="Zwiers L.-H."/>
            <person name="Turgeon B."/>
            <person name="Goodwin S."/>
            <person name="Spatafora J."/>
            <person name="Crous P."/>
            <person name="Grigoriev I."/>
        </authorList>
    </citation>
    <scope>NUCLEOTIDE SEQUENCE</scope>
    <source>
        <strain evidence="2">CBS 627.86</strain>
    </source>
</reference>
<evidence type="ECO:0000256" key="1">
    <source>
        <dbReference type="SAM" id="MobiDB-lite"/>
    </source>
</evidence>
<organism evidence="2 3">
    <name type="scientific">Lophiotrema nucula</name>
    <dbReference type="NCBI Taxonomy" id="690887"/>
    <lineage>
        <taxon>Eukaryota</taxon>
        <taxon>Fungi</taxon>
        <taxon>Dikarya</taxon>
        <taxon>Ascomycota</taxon>
        <taxon>Pezizomycotina</taxon>
        <taxon>Dothideomycetes</taxon>
        <taxon>Pleosporomycetidae</taxon>
        <taxon>Pleosporales</taxon>
        <taxon>Lophiotremataceae</taxon>
        <taxon>Lophiotrema</taxon>
    </lineage>
</organism>
<name>A0A6A5ZU36_9PLEO</name>
<evidence type="ECO:0008006" key="4">
    <source>
        <dbReference type="Google" id="ProtNLM"/>
    </source>
</evidence>
<accession>A0A6A5ZU36</accession>
<evidence type="ECO:0000313" key="3">
    <source>
        <dbReference type="Proteomes" id="UP000799770"/>
    </source>
</evidence>
<feature type="compositionally biased region" description="Basic residues" evidence="1">
    <location>
        <begin position="484"/>
        <end position="497"/>
    </location>
</feature>
<feature type="region of interest" description="Disordered" evidence="1">
    <location>
        <begin position="1"/>
        <end position="21"/>
    </location>
</feature>
<dbReference type="EMBL" id="ML977310">
    <property type="protein sequence ID" value="KAF2123009.1"/>
    <property type="molecule type" value="Genomic_DNA"/>
</dbReference>
<dbReference type="AlphaFoldDB" id="A0A6A5ZU36"/>
<proteinExistence type="predicted"/>
<dbReference type="Proteomes" id="UP000799770">
    <property type="component" value="Unassembled WGS sequence"/>
</dbReference>
<feature type="region of interest" description="Disordered" evidence="1">
    <location>
        <begin position="476"/>
        <end position="497"/>
    </location>
</feature>
<dbReference type="OrthoDB" id="3797353at2759"/>
<gene>
    <name evidence="2" type="ORF">BDV96DRAFT_561835</name>
</gene>
<evidence type="ECO:0000313" key="2">
    <source>
        <dbReference type="EMBL" id="KAF2123009.1"/>
    </source>
</evidence>
<protein>
    <recommendedName>
        <fullName evidence="4">F-box domain-containing protein</fullName>
    </recommendedName>
</protein>